<dbReference type="SMART" id="SM00061">
    <property type="entry name" value="MATH"/>
    <property type="match status" value="1"/>
</dbReference>
<protein>
    <recommendedName>
        <fullName evidence="7">BTB domain-containing protein</fullName>
    </recommendedName>
</protein>
<dbReference type="InterPro" id="IPR000210">
    <property type="entry name" value="BTB/POZ_dom"/>
</dbReference>
<keyword evidence="2" id="KW-0833">Ubl conjugation pathway</keyword>
<feature type="domain" description="MATH" evidence="4">
    <location>
        <begin position="347"/>
        <end position="482"/>
    </location>
</feature>
<dbReference type="PROSITE" id="PS50144">
    <property type="entry name" value="MATH"/>
    <property type="match status" value="1"/>
</dbReference>
<evidence type="ECO:0000256" key="1">
    <source>
        <dbReference type="ARBA" id="ARBA00004906"/>
    </source>
</evidence>
<evidence type="ECO:0000256" key="2">
    <source>
        <dbReference type="ARBA" id="ARBA00022786"/>
    </source>
</evidence>
<reference evidence="5 6" key="1">
    <citation type="submission" date="2024-10" db="EMBL/GenBank/DDBJ databases">
        <authorList>
            <person name="Kim D."/>
        </authorList>
    </citation>
    <scope>NUCLEOTIDE SEQUENCE [LARGE SCALE GENOMIC DNA]</scope>
    <source>
        <strain evidence="5">Taebaek</strain>
    </source>
</reference>
<dbReference type="InterPro" id="IPR011333">
    <property type="entry name" value="SKP1/BTB/POZ_sf"/>
</dbReference>
<evidence type="ECO:0008006" key="7">
    <source>
        <dbReference type="Google" id="ProtNLM"/>
    </source>
</evidence>
<dbReference type="PANTHER" id="PTHR45774">
    <property type="entry name" value="BTB/POZ DOMAIN-CONTAINING"/>
    <property type="match status" value="1"/>
</dbReference>
<dbReference type="InterPro" id="IPR002083">
    <property type="entry name" value="MATH/TRAF_dom"/>
</dbReference>
<dbReference type="SMART" id="SM00225">
    <property type="entry name" value="BTB"/>
    <property type="match status" value="1"/>
</dbReference>
<dbReference type="PANTHER" id="PTHR45774:SF3">
    <property type="entry name" value="BTB (POZ) DOMAIN-CONTAINING 2B-RELATED"/>
    <property type="match status" value="1"/>
</dbReference>
<dbReference type="Gene3D" id="1.25.40.420">
    <property type="match status" value="1"/>
</dbReference>
<dbReference type="SMART" id="SM00875">
    <property type="entry name" value="BACK"/>
    <property type="match status" value="1"/>
</dbReference>
<evidence type="ECO:0000313" key="6">
    <source>
        <dbReference type="Proteomes" id="UP001620645"/>
    </source>
</evidence>
<dbReference type="Gene3D" id="2.60.210.10">
    <property type="entry name" value="Apoptosis, Tumor Necrosis Factor Receptor Associated Protein 2, Chain A"/>
    <property type="match status" value="1"/>
</dbReference>
<name>A0ABD2IDP8_HETSC</name>
<dbReference type="EMBL" id="JBICCN010000348">
    <property type="protein sequence ID" value="KAL3075670.1"/>
    <property type="molecule type" value="Genomic_DNA"/>
</dbReference>
<organism evidence="5 6">
    <name type="scientific">Heterodera schachtii</name>
    <name type="common">Sugarbeet cyst nematode worm</name>
    <name type="synonym">Tylenchus schachtii</name>
    <dbReference type="NCBI Taxonomy" id="97005"/>
    <lineage>
        <taxon>Eukaryota</taxon>
        <taxon>Metazoa</taxon>
        <taxon>Ecdysozoa</taxon>
        <taxon>Nematoda</taxon>
        <taxon>Chromadorea</taxon>
        <taxon>Rhabditida</taxon>
        <taxon>Tylenchina</taxon>
        <taxon>Tylenchomorpha</taxon>
        <taxon>Tylenchoidea</taxon>
        <taxon>Heteroderidae</taxon>
        <taxon>Heteroderinae</taxon>
        <taxon>Heterodera</taxon>
    </lineage>
</organism>
<dbReference type="AlphaFoldDB" id="A0ABD2IDP8"/>
<dbReference type="InterPro" id="IPR011705">
    <property type="entry name" value="BACK"/>
</dbReference>
<keyword evidence="6" id="KW-1185">Reference proteome</keyword>
<dbReference type="PROSITE" id="PS50097">
    <property type="entry name" value="BTB"/>
    <property type="match status" value="1"/>
</dbReference>
<dbReference type="Pfam" id="PF00651">
    <property type="entry name" value="BTB"/>
    <property type="match status" value="1"/>
</dbReference>
<evidence type="ECO:0000259" key="3">
    <source>
        <dbReference type="PROSITE" id="PS50097"/>
    </source>
</evidence>
<dbReference type="SUPFAM" id="SSF49599">
    <property type="entry name" value="TRAF domain-like"/>
    <property type="match status" value="1"/>
</dbReference>
<dbReference type="Gene3D" id="3.30.710.10">
    <property type="entry name" value="Potassium Channel Kv1.1, Chain A"/>
    <property type="match status" value="1"/>
</dbReference>
<dbReference type="Pfam" id="PF22486">
    <property type="entry name" value="MATH_2"/>
    <property type="match status" value="1"/>
</dbReference>
<comment type="pathway">
    <text evidence="1">Protein modification; protein ubiquitination.</text>
</comment>
<dbReference type="Proteomes" id="UP001620645">
    <property type="component" value="Unassembled WGS sequence"/>
</dbReference>
<feature type="domain" description="BTB" evidence="3">
    <location>
        <begin position="77"/>
        <end position="156"/>
    </location>
</feature>
<sequence length="495" mass="56355">MSFSNDSTDTEFAADQTPFANENLTPFVALQRARMKELERLQKMNSEKKNEENGKKMTTANPLPDRMKLLLSTAKFADAHFLVGKYDEKELVPAHRNILSASSEVFEAMFQKEATENANGTIASAEKDALLVPDVDAEAFKVMLRFIYSDDLSELNGKNAVELLYAALKFNVIGLVKAFADFPISQLSNVFTALSIARFNDLLKDFVQRCLAYIDKNSEDLIKSEEFLQIEQKLLCEIFEHDQLQISGEISIWNAALRWADEKCRENGIECSAENRRAMLGPALLKIRFPLFSQEEFSEKIVPSDVLSKDQVIAVYQFHALPNRRVISNGLFPMKFPTNGRISDRKEGTLLLVIENVYEFAREEIKSSRYSEKVYINKVPWKIWAQITTKIESTDNEKCLGIYLLCDAPKEDINWSCKCSATLRIVSQMIGVADFKKEFSEEITFNSESVDRGFHNFISFEELMDPEKGFYDKSEDKVALAIDVTVKEAKPKDKS</sequence>
<dbReference type="InterPro" id="IPR008974">
    <property type="entry name" value="TRAF-like"/>
</dbReference>
<comment type="caution">
    <text evidence="5">The sequence shown here is derived from an EMBL/GenBank/DDBJ whole genome shotgun (WGS) entry which is preliminary data.</text>
</comment>
<evidence type="ECO:0000259" key="4">
    <source>
        <dbReference type="PROSITE" id="PS50144"/>
    </source>
</evidence>
<dbReference type="SUPFAM" id="SSF54695">
    <property type="entry name" value="POZ domain"/>
    <property type="match status" value="1"/>
</dbReference>
<proteinExistence type="predicted"/>
<dbReference type="Pfam" id="PF07707">
    <property type="entry name" value="BACK"/>
    <property type="match status" value="1"/>
</dbReference>
<evidence type="ECO:0000313" key="5">
    <source>
        <dbReference type="EMBL" id="KAL3075670.1"/>
    </source>
</evidence>
<dbReference type="FunFam" id="1.25.40.420:FF:000008">
    <property type="entry name" value="BTB/POZ domain-containing protein POB1"/>
    <property type="match status" value="1"/>
</dbReference>
<accession>A0ABD2IDP8</accession>
<gene>
    <name evidence="5" type="ORF">niasHS_012500</name>
</gene>